<dbReference type="EMBL" id="CP010536">
    <property type="protein sequence ID" value="AJG19969.1"/>
    <property type="molecule type" value="Genomic_DNA"/>
</dbReference>
<evidence type="ECO:0000313" key="2">
    <source>
        <dbReference type="Proteomes" id="UP000031843"/>
    </source>
</evidence>
<dbReference type="STRING" id="68895.RR42_m2583"/>
<accession>A0A0C4YCV6</accession>
<evidence type="ECO:0000313" key="1">
    <source>
        <dbReference type="EMBL" id="AJG19969.1"/>
    </source>
</evidence>
<keyword evidence="2" id="KW-1185">Reference proteome</keyword>
<protein>
    <submittedName>
        <fullName evidence="1">Uncharacterized protein</fullName>
    </submittedName>
</protein>
<reference evidence="1 2" key="1">
    <citation type="journal article" date="2015" name="Genome Announc.">
        <title>Complete Genome Sequence of Cupriavidus basilensis 4G11, Isolated from the Oak Ridge Field Research Center Site.</title>
        <authorList>
            <person name="Ray J."/>
            <person name="Waters R.J."/>
            <person name="Skerker J.M."/>
            <person name="Kuehl J.V."/>
            <person name="Price M.N."/>
            <person name="Huang J."/>
            <person name="Chakraborty R."/>
            <person name="Arkin A.P."/>
            <person name="Deutschbauer A."/>
        </authorList>
    </citation>
    <scope>NUCLEOTIDE SEQUENCE [LARGE SCALE GENOMIC DNA]</scope>
    <source>
        <strain evidence="1">4G11</strain>
    </source>
</reference>
<name>A0A0C4YCV6_9BURK</name>
<dbReference type="KEGG" id="cbw:RR42_m2583"/>
<organism evidence="1 2">
    <name type="scientific">Cupriavidus basilensis</name>
    <dbReference type="NCBI Taxonomy" id="68895"/>
    <lineage>
        <taxon>Bacteria</taxon>
        <taxon>Pseudomonadati</taxon>
        <taxon>Pseudomonadota</taxon>
        <taxon>Betaproteobacteria</taxon>
        <taxon>Burkholderiales</taxon>
        <taxon>Burkholderiaceae</taxon>
        <taxon>Cupriavidus</taxon>
    </lineage>
</organism>
<gene>
    <name evidence="1" type="ORF">RR42_m2583</name>
</gene>
<proteinExistence type="predicted"/>
<sequence>MADSLIGFRPARCISSSNFVIQLRTENGKKILGETLRRVGAARL</sequence>
<dbReference type="Proteomes" id="UP000031843">
    <property type="component" value="Chromosome main"/>
</dbReference>
<dbReference type="AlphaFoldDB" id="A0A0C4YCV6"/>